<dbReference type="PANTHER" id="PTHR43305">
    <property type="entry name" value="FAMILY N-ACETYLTRANSFERASE, PUTATIVE (AFU_ORTHOLOGUE AFUA_2G01380)-RELATED"/>
    <property type="match status" value="1"/>
</dbReference>
<evidence type="ECO:0000313" key="2">
    <source>
        <dbReference type="EMBL" id="QIW96410.1"/>
    </source>
</evidence>
<organism evidence="2 3">
    <name type="scientific">Peltaster fructicola</name>
    <dbReference type="NCBI Taxonomy" id="286661"/>
    <lineage>
        <taxon>Eukaryota</taxon>
        <taxon>Fungi</taxon>
        <taxon>Dikarya</taxon>
        <taxon>Ascomycota</taxon>
        <taxon>Pezizomycotina</taxon>
        <taxon>Dothideomycetes</taxon>
        <taxon>Dothideomycetes incertae sedis</taxon>
        <taxon>Peltaster</taxon>
    </lineage>
</organism>
<dbReference type="Pfam" id="PF00583">
    <property type="entry name" value="Acetyltransf_1"/>
    <property type="match status" value="1"/>
</dbReference>
<dbReference type="GO" id="GO:0016747">
    <property type="term" value="F:acyltransferase activity, transferring groups other than amino-acyl groups"/>
    <property type="evidence" value="ECO:0007669"/>
    <property type="project" value="InterPro"/>
</dbReference>
<dbReference type="PROSITE" id="PS51186">
    <property type="entry name" value="GNAT"/>
    <property type="match status" value="1"/>
</dbReference>
<evidence type="ECO:0000259" key="1">
    <source>
        <dbReference type="PROSITE" id="PS51186"/>
    </source>
</evidence>
<dbReference type="Gene3D" id="3.40.630.30">
    <property type="match status" value="1"/>
</dbReference>
<reference evidence="2 3" key="1">
    <citation type="journal article" date="2016" name="Sci. Rep.">
        <title>Peltaster fructicola genome reveals evolution from an invasive phytopathogen to an ectophytic parasite.</title>
        <authorList>
            <person name="Xu C."/>
            <person name="Chen H."/>
            <person name="Gleason M.L."/>
            <person name="Xu J.R."/>
            <person name="Liu H."/>
            <person name="Zhang R."/>
            <person name="Sun G."/>
        </authorList>
    </citation>
    <scope>NUCLEOTIDE SEQUENCE [LARGE SCALE GENOMIC DNA]</scope>
    <source>
        <strain evidence="2 3">LNHT1506</strain>
    </source>
</reference>
<name>A0A6H0XP28_9PEZI</name>
<protein>
    <recommendedName>
        <fullName evidence="1">N-acetyltransferase domain-containing protein</fullName>
    </recommendedName>
</protein>
<dbReference type="SUPFAM" id="SSF55729">
    <property type="entry name" value="Acyl-CoA N-acyltransferases (Nat)"/>
    <property type="match status" value="1"/>
</dbReference>
<dbReference type="InterPro" id="IPR016181">
    <property type="entry name" value="Acyl_CoA_acyltransferase"/>
</dbReference>
<dbReference type="EMBL" id="CP051139">
    <property type="protein sequence ID" value="QIW96410.1"/>
    <property type="molecule type" value="Genomic_DNA"/>
</dbReference>
<dbReference type="AlphaFoldDB" id="A0A6H0XP28"/>
<accession>A0A6H0XP28</accession>
<feature type="domain" description="N-acetyltransferase" evidence="1">
    <location>
        <begin position="4"/>
        <end position="157"/>
    </location>
</feature>
<keyword evidence="3" id="KW-1185">Reference proteome</keyword>
<sequence length="157" mass="17425">MSDFTIVEAQGEDDFSELKALFKAYAHSLGIDLGFQGFDLELANIPGRYARPQGASLLARSSDGYAIGCVALRPLSEGICEMKRLYVAPRGRRLGLGRRLALDIISEARKIGYRAMRLDTLSSMTNALALYESLGFRKISPYYATPHEQTVFLELKL</sequence>
<proteinExistence type="predicted"/>
<dbReference type="OrthoDB" id="41532at2759"/>
<dbReference type="PANTHER" id="PTHR43305:SF1">
    <property type="entry name" value="FAMILY N-ACETYLTRANSFERASE, PUTATIVE (AFU_ORTHOLOGUE AFUA_2G01380)-RELATED"/>
    <property type="match status" value="1"/>
</dbReference>
<evidence type="ECO:0000313" key="3">
    <source>
        <dbReference type="Proteomes" id="UP000503462"/>
    </source>
</evidence>
<dbReference type="InterPro" id="IPR052777">
    <property type="entry name" value="Acetyltransferase_Enz"/>
</dbReference>
<dbReference type="InterPro" id="IPR000182">
    <property type="entry name" value="GNAT_dom"/>
</dbReference>
<gene>
    <name evidence="2" type="ORF">AMS68_001928</name>
</gene>
<dbReference type="Proteomes" id="UP000503462">
    <property type="component" value="Chromosome 1"/>
</dbReference>